<dbReference type="EMBL" id="JARKHS020005232">
    <property type="protein sequence ID" value="KAK8783747.1"/>
    <property type="molecule type" value="Genomic_DNA"/>
</dbReference>
<dbReference type="Proteomes" id="UP001321473">
    <property type="component" value="Unassembled WGS sequence"/>
</dbReference>
<reference evidence="2 3" key="1">
    <citation type="journal article" date="2023" name="Arcadia Sci">
        <title>De novo assembly of a long-read Amblyomma americanum tick genome.</title>
        <authorList>
            <person name="Chou S."/>
            <person name="Poskanzer K.E."/>
            <person name="Rollins M."/>
            <person name="Thuy-Boun P.S."/>
        </authorList>
    </citation>
    <scope>NUCLEOTIDE SEQUENCE [LARGE SCALE GENOMIC DNA]</scope>
    <source>
        <strain evidence="2">F_SG_1</strain>
        <tissue evidence="2">Salivary glands</tissue>
    </source>
</reference>
<keyword evidence="1" id="KW-0677">Repeat</keyword>
<evidence type="ECO:0000313" key="3">
    <source>
        <dbReference type="Proteomes" id="UP001321473"/>
    </source>
</evidence>
<sequence>MHSEAAFLISWLVEHHSCIDALGIKSTVSADEAPACLRLRRPPGKGIRCLDIVFCNGEDPRFHLAEEDTDALRGLQRLHISDAIAMVESRAVTLLRNNSSSLRFVQLSCSNLSQSVQDALQCLEKCESVSVSDCSSDDGATESNTLTAMLRSMAALKTLRFSGHYNEDWNFSAISAALKANVILTALVLTADCVNDSSSIIEFFSAIEVNKSVRTLRVEFDAIKASCATSIASALFRNTCLLELQLAACYLDDHCLILMAEALSQNTTLKNLDVSEVNFGVSGFYALCDALRTNKTLQELVLPEFEAPKAQRCCLISELQSWNRVLYGLNYELTETCLGKLSLRYVPHGPVEKCRANAASMHSEAAFLISWLVEHHSCIDDLGIKTTVSADEAPACLRLRRPPGKDVRCLDIALCNAEDPMFYLAEEDVDALRGIERLHISDGIVMVESRVVTLLRNNSSSLRIVRLSYSNLSQGVQDALQCLEKCESVFVSHCSSNDCAIESNTLSAMLRSNTSLKTITFSGHYSEDWSFCAISAALKANVTLMALDLTADCVNDSSSIIEFFAAIEVNNSVRTLRVEFDVIEASCGTSIASALSRNTCLLELEFVACFLDDHCLILMAEALSQNTTLENLDVSEASFGVSGFYALCDALCTNKTLQELVLPEFDAPKAQRCGLISELQSWNRVLYGLNYELAETCPGKLSLRYAPHDPVEKCRKKAASMHSEAAFLISWLVEHHSCIDELGIKSTVSADEPCAPLRLHRPPEKGIRCLEITLCDAEDPRLYLAEEHVDALRGIEQLHISDGIAMVESRVVTLLRNNSSSLRIVQLSYSNLSQGVQDALQCLEKCESVTVSDCSSDDCATESNTLTAMLRSMAALKTLRFSGHYEEEWNFSQISAALKANVTLTTLDLAADCVNESSSIIEFFAALQDNNSVRTLRVKFDTIDACCGASMASALCRNTCLVDLHLAAWYLDDHCLILMAEALSQNTTLENFDLRQARFGLSGFSALCDALRTNKTLKELLLPEFAAPEVQRPALSEKLAHGDGYRRVLRPFLDECDLQALSTRLACPTICPEEITGIEICNISEATLKVFFDALASSSYVQVFTVSILKNPQAKIELLCEMLMANRSISSFGITIRHDSGGIIQQLLNAIEVNKYISELRISISDAGMNAAIALRNFIARNRTITTLTLCIEGLNRQVLIKGLSQAMLMNPTIMKLGGAAWESMSYTILEALQRNQAALNRAIDFVLGSRESQCAEAFELFSRTPCLVELVMEASGQNEFEALQAIASAKKFLRDNNLDIKDRSSMRYPGVGGIN</sequence>
<keyword evidence="3" id="KW-1185">Reference proteome</keyword>
<dbReference type="InterPro" id="IPR032675">
    <property type="entry name" value="LRR_dom_sf"/>
</dbReference>
<dbReference type="Gene3D" id="3.80.10.10">
    <property type="entry name" value="Ribonuclease Inhibitor"/>
    <property type="match status" value="5"/>
</dbReference>
<dbReference type="PANTHER" id="PTHR24111">
    <property type="entry name" value="LEUCINE-RICH REPEAT-CONTAINING PROTEIN 34"/>
    <property type="match status" value="1"/>
</dbReference>
<evidence type="ECO:0000313" key="2">
    <source>
        <dbReference type="EMBL" id="KAK8783747.1"/>
    </source>
</evidence>
<dbReference type="SMART" id="SM00368">
    <property type="entry name" value="LRR_RI"/>
    <property type="match status" value="5"/>
</dbReference>
<dbReference type="InterPro" id="IPR052201">
    <property type="entry name" value="LRR-containing_regulator"/>
</dbReference>
<dbReference type="SUPFAM" id="SSF52047">
    <property type="entry name" value="RNI-like"/>
    <property type="match status" value="4"/>
</dbReference>
<evidence type="ECO:0000256" key="1">
    <source>
        <dbReference type="ARBA" id="ARBA00022737"/>
    </source>
</evidence>
<gene>
    <name evidence="2" type="ORF">V5799_009886</name>
</gene>
<organism evidence="2 3">
    <name type="scientific">Amblyomma americanum</name>
    <name type="common">Lone star tick</name>
    <dbReference type="NCBI Taxonomy" id="6943"/>
    <lineage>
        <taxon>Eukaryota</taxon>
        <taxon>Metazoa</taxon>
        <taxon>Ecdysozoa</taxon>
        <taxon>Arthropoda</taxon>
        <taxon>Chelicerata</taxon>
        <taxon>Arachnida</taxon>
        <taxon>Acari</taxon>
        <taxon>Parasitiformes</taxon>
        <taxon>Ixodida</taxon>
        <taxon>Ixodoidea</taxon>
        <taxon>Ixodidae</taxon>
        <taxon>Amblyomminae</taxon>
        <taxon>Amblyomma</taxon>
    </lineage>
</organism>
<evidence type="ECO:0008006" key="4">
    <source>
        <dbReference type="Google" id="ProtNLM"/>
    </source>
</evidence>
<accession>A0AAQ4F975</accession>
<dbReference type="PANTHER" id="PTHR24111:SF0">
    <property type="entry name" value="LEUCINE-RICH REPEAT-CONTAINING PROTEIN"/>
    <property type="match status" value="1"/>
</dbReference>
<comment type="caution">
    <text evidence="2">The sequence shown here is derived from an EMBL/GenBank/DDBJ whole genome shotgun (WGS) entry which is preliminary data.</text>
</comment>
<name>A0AAQ4F975_AMBAM</name>
<proteinExistence type="predicted"/>
<protein>
    <recommendedName>
        <fullName evidence="4">Ran gtpase-activating protein</fullName>
    </recommendedName>
</protein>